<dbReference type="Pfam" id="PF02706">
    <property type="entry name" value="Wzz"/>
    <property type="match status" value="1"/>
</dbReference>
<dbReference type="PANTHER" id="PTHR32309">
    <property type="entry name" value="TYROSINE-PROTEIN KINASE"/>
    <property type="match status" value="1"/>
</dbReference>
<evidence type="ECO:0000256" key="1">
    <source>
        <dbReference type="ARBA" id="ARBA00004651"/>
    </source>
</evidence>
<keyword evidence="9" id="KW-1185">Reference proteome</keyword>
<dbReference type="Proteomes" id="UP000199421">
    <property type="component" value="Unassembled WGS sequence"/>
</dbReference>
<feature type="transmembrane region" description="Helical" evidence="6">
    <location>
        <begin position="39"/>
        <end position="59"/>
    </location>
</feature>
<sequence length="363" mass="40379">MAENNINTNNATNKAEDEVSLKELIIKLKEGWQYLRSKWILILLVGIVGAVLGLLVAVFKKPTYDAELTFVLEEEQGGSGALGAYAGIASQFGINLGGMEGEGLFNKDNIVEFLKSRRMIQKTLLTEANFDGEKQLLVDRYAEMNKLKEKWGEQPKLKDFHFVADTSRIFLQDSLLAIYHKAILKDNLTIDKLDKKLSILSIVVNAKDELFAKAFCEKLISNVTEFYIRTRTKKSQDNLDVLTKQVDSVRRELNSAIGGVAVATEANPNPNKAFQTLGVASKLRTVDVQANTAILTELVKNQELARMTVRNAKPLIQVLDKPILPLEKNKIGKVTGVVIGGFIAGFLCTIILLVRRIFQSILE</sequence>
<dbReference type="GO" id="GO:0005886">
    <property type="term" value="C:plasma membrane"/>
    <property type="evidence" value="ECO:0007669"/>
    <property type="project" value="UniProtKB-SubCell"/>
</dbReference>
<dbReference type="STRING" id="407022.SAMN05661044_04019"/>
<protein>
    <submittedName>
        <fullName evidence="8">Chain length determinant protein</fullName>
    </submittedName>
</protein>
<evidence type="ECO:0000256" key="6">
    <source>
        <dbReference type="SAM" id="Phobius"/>
    </source>
</evidence>
<name>A0A1H7UZI0_OLID1</name>
<dbReference type="EMBL" id="FOAF01000006">
    <property type="protein sequence ID" value="SEM02382.1"/>
    <property type="molecule type" value="Genomic_DNA"/>
</dbReference>
<reference evidence="9" key="1">
    <citation type="submission" date="2016-10" db="EMBL/GenBank/DDBJ databases">
        <authorList>
            <person name="Varghese N."/>
            <person name="Submissions S."/>
        </authorList>
    </citation>
    <scope>NUCLEOTIDE SEQUENCE [LARGE SCALE GENOMIC DNA]</scope>
    <source>
        <strain evidence="9">DSM 18733</strain>
    </source>
</reference>
<keyword evidence="5 6" id="KW-0472">Membrane</keyword>
<accession>A0A1H7UZI0</accession>
<evidence type="ECO:0000256" key="5">
    <source>
        <dbReference type="ARBA" id="ARBA00023136"/>
    </source>
</evidence>
<keyword evidence="3 6" id="KW-0812">Transmembrane</keyword>
<dbReference type="InterPro" id="IPR003856">
    <property type="entry name" value="LPS_length_determ_N"/>
</dbReference>
<evidence type="ECO:0000256" key="4">
    <source>
        <dbReference type="ARBA" id="ARBA00022989"/>
    </source>
</evidence>
<comment type="subcellular location">
    <subcellularLocation>
        <location evidence="1">Cell membrane</location>
        <topology evidence="1">Multi-pass membrane protein</topology>
    </subcellularLocation>
</comment>
<dbReference type="OrthoDB" id="745212at2"/>
<evidence type="ECO:0000313" key="8">
    <source>
        <dbReference type="EMBL" id="SEM02382.1"/>
    </source>
</evidence>
<evidence type="ECO:0000313" key="9">
    <source>
        <dbReference type="Proteomes" id="UP000199421"/>
    </source>
</evidence>
<keyword evidence="4 6" id="KW-1133">Transmembrane helix</keyword>
<dbReference type="PANTHER" id="PTHR32309:SF31">
    <property type="entry name" value="CAPSULAR EXOPOLYSACCHARIDE FAMILY"/>
    <property type="match status" value="1"/>
</dbReference>
<evidence type="ECO:0000259" key="7">
    <source>
        <dbReference type="Pfam" id="PF02706"/>
    </source>
</evidence>
<feature type="domain" description="Polysaccharide chain length determinant N-terminal" evidence="7">
    <location>
        <begin position="28"/>
        <end position="123"/>
    </location>
</feature>
<evidence type="ECO:0000256" key="3">
    <source>
        <dbReference type="ARBA" id="ARBA00022692"/>
    </source>
</evidence>
<proteinExistence type="predicted"/>
<organism evidence="8 9">
    <name type="scientific">Olivibacter domesticus</name>
    <name type="common">Pseudosphingobacterium domesticum</name>
    <dbReference type="NCBI Taxonomy" id="407022"/>
    <lineage>
        <taxon>Bacteria</taxon>
        <taxon>Pseudomonadati</taxon>
        <taxon>Bacteroidota</taxon>
        <taxon>Sphingobacteriia</taxon>
        <taxon>Sphingobacteriales</taxon>
        <taxon>Sphingobacteriaceae</taxon>
        <taxon>Olivibacter</taxon>
    </lineage>
</organism>
<keyword evidence="2" id="KW-1003">Cell membrane</keyword>
<gene>
    <name evidence="8" type="ORF">SAMN05661044_04019</name>
</gene>
<dbReference type="InterPro" id="IPR050445">
    <property type="entry name" value="Bact_polysacc_biosynth/exp"/>
</dbReference>
<feature type="transmembrane region" description="Helical" evidence="6">
    <location>
        <begin position="334"/>
        <end position="354"/>
    </location>
</feature>
<dbReference type="RefSeq" id="WP_093327969.1">
    <property type="nucleotide sequence ID" value="NZ_FOAF01000006.1"/>
</dbReference>
<dbReference type="AlphaFoldDB" id="A0A1H7UZI0"/>
<evidence type="ECO:0000256" key="2">
    <source>
        <dbReference type="ARBA" id="ARBA00022475"/>
    </source>
</evidence>